<protein>
    <recommendedName>
        <fullName evidence="3">Agmatine deiminase</fullName>
    </recommendedName>
</protein>
<comment type="caution">
    <text evidence="1">The sequence shown here is derived from an EMBL/GenBank/DDBJ whole genome shotgun (WGS) entry which is preliminary data.</text>
</comment>
<dbReference type="EMBL" id="NCKV01027014">
    <property type="protein sequence ID" value="RWS19377.1"/>
    <property type="molecule type" value="Genomic_DNA"/>
</dbReference>
<evidence type="ECO:0000313" key="2">
    <source>
        <dbReference type="Proteomes" id="UP000288716"/>
    </source>
</evidence>
<dbReference type="Gene3D" id="3.75.10.10">
    <property type="entry name" value="L-arginine/glycine Amidinotransferase, Chain A"/>
    <property type="match status" value="1"/>
</dbReference>
<proteinExistence type="predicted"/>
<name>A0A443RVH5_9ACAR</name>
<keyword evidence="2" id="KW-1185">Reference proteome</keyword>
<accession>A0A443RVH5</accession>
<reference evidence="1 2" key="1">
    <citation type="journal article" date="2018" name="Gigascience">
        <title>Genomes of trombidid mites reveal novel predicted allergens and laterally-transferred genes associated with secondary metabolism.</title>
        <authorList>
            <person name="Dong X."/>
            <person name="Chaisiri K."/>
            <person name="Xia D."/>
            <person name="Armstrong S.D."/>
            <person name="Fang Y."/>
            <person name="Donnelly M.J."/>
            <person name="Kadowaki T."/>
            <person name="McGarry J.W."/>
            <person name="Darby A.C."/>
            <person name="Makepeace B.L."/>
        </authorList>
    </citation>
    <scope>NUCLEOTIDE SEQUENCE [LARGE SCALE GENOMIC DNA]</scope>
    <source>
        <strain evidence="1">UoL-UT</strain>
    </source>
</reference>
<gene>
    <name evidence="1" type="ORF">B4U80_14980</name>
</gene>
<sequence length="39" mass="4144">QSYVGRLKAIVNNVVCVNISDLAAGNGGVHCMTQVVQRE</sequence>
<dbReference type="OrthoDB" id="5590314at2759"/>
<feature type="non-terminal residue" evidence="1">
    <location>
        <position position="1"/>
    </location>
</feature>
<organism evidence="1 2">
    <name type="scientific">Leptotrombidium deliense</name>
    <dbReference type="NCBI Taxonomy" id="299467"/>
    <lineage>
        <taxon>Eukaryota</taxon>
        <taxon>Metazoa</taxon>
        <taxon>Ecdysozoa</taxon>
        <taxon>Arthropoda</taxon>
        <taxon>Chelicerata</taxon>
        <taxon>Arachnida</taxon>
        <taxon>Acari</taxon>
        <taxon>Acariformes</taxon>
        <taxon>Trombidiformes</taxon>
        <taxon>Prostigmata</taxon>
        <taxon>Anystina</taxon>
        <taxon>Parasitengona</taxon>
        <taxon>Trombiculoidea</taxon>
        <taxon>Trombiculidae</taxon>
        <taxon>Leptotrombidium</taxon>
    </lineage>
</organism>
<evidence type="ECO:0000313" key="1">
    <source>
        <dbReference type="EMBL" id="RWS19377.1"/>
    </source>
</evidence>
<dbReference type="SUPFAM" id="SSF55909">
    <property type="entry name" value="Pentein"/>
    <property type="match status" value="1"/>
</dbReference>
<dbReference type="Proteomes" id="UP000288716">
    <property type="component" value="Unassembled WGS sequence"/>
</dbReference>
<evidence type="ECO:0008006" key="3">
    <source>
        <dbReference type="Google" id="ProtNLM"/>
    </source>
</evidence>
<dbReference type="AlphaFoldDB" id="A0A443RVH5"/>
<dbReference type="VEuPathDB" id="VectorBase:LDEU012663"/>